<dbReference type="AlphaFoldDB" id="A0A0M2R0Q1"/>
<dbReference type="Proteomes" id="UP000034491">
    <property type="component" value="Unassembled WGS sequence"/>
</dbReference>
<gene>
    <name evidence="1" type="ORF">WH95_17910</name>
</gene>
<evidence type="ECO:0000313" key="1">
    <source>
        <dbReference type="EMBL" id="KKJ75472.1"/>
    </source>
</evidence>
<proteinExistence type="predicted"/>
<name>A0A0M2R0Q1_9PROT</name>
<keyword evidence="2" id="KW-1185">Reference proteome</keyword>
<organism evidence="1 2">
    <name type="scientific">Kiloniella litopenaei</name>
    <dbReference type="NCBI Taxonomy" id="1549748"/>
    <lineage>
        <taxon>Bacteria</taxon>
        <taxon>Pseudomonadati</taxon>
        <taxon>Pseudomonadota</taxon>
        <taxon>Alphaproteobacteria</taxon>
        <taxon>Rhodospirillales</taxon>
        <taxon>Kiloniellaceae</taxon>
        <taxon>Kiloniella</taxon>
    </lineage>
</organism>
<accession>A0A0M2R0Q1</accession>
<reference evidence="1 2" key="1">
    <citation type="submission" date="2015-03" db="EMBL/GenBank/DDBJ databases">
        <title>Genome sequence of Kiloniella sp. P1-1, isolated from the gut microflora of Pacific white shrimp, Penaeus vannamei.</title>
        <authorList>
            <person name="Shao Z."/>
            <person name="Wang L."/>
            <person name="Li X."/>
        </authorList>
    </citation>
    <scope>NUCLEOTIDE SEQUENCE [LARGE SCALE GENOMIC DNA]</scope>
    <source>
        <strain evidence="1 2">P1-1</strain>
    </source>
</reference>
<sequence>MKDLDVFKFPKSLSSLAMFVYDPQKGDYVCRLAGEMVNISHPTHLKNSMLSEVYEKDLACKIRNHWDQAFKIQRALCVTAHLEHPIEELYSWRFILPLYDEAKSGKVILSLSVYDYDAAYYHDRYNNKKYQIHELSMDDIERQGA</sequence>
<comment type="caution">
    <text evidence="1">The sequence shown here is derived from an EMBL/GenBank/DDBJ whole genome shotgun (WGS) entry which is preliminary data.</text>
</comment>
<protein>
    <submittedName>
        <fullName evidence="1">Uncharacterized protein</fullName>
    </submittedName>
</protein>
<dbReference type="EMBL" id="LANI01000031">
    <property type="protein sequence ID" value="KKJ75472.1"/>
    <property type="molecule type" value="Genomic_DNA"/>
</dbReference>
<evidence type="ECO:0000313" key="2">
    <source>
        <dbReference type="Proteomes" id="UP000034491"/>
    </source>
</evidence>